<evidence type="ECO:0000313" key="12">
    <source>
        <dbReference type="Proteomes" id="UP001165941"/>
    </source>
</evidence>
<organism evidence="11 12">
    <name type="scientific">Pontoporia blainvillei</name>
    <name type="common">Franciscana</name>
    <name type="synonym">Delphinus blainvillei</name>
    <dbReference type="NCBI Taxonomy" id="48723"/>
    <lineage>
        <taxon>Eukaryota</taxon>
        <taxon>Metazoa</taxon>
        <taxon>Chordata</taxon>
        <taxon>Craniata</taxon>
        <taxon>Vertebrata</taxon>
        <taxon>Euteleostomi</taxon>
        <taxon>Mammalia</taxon>
        <taxon>Eutheria</taxon>
        <taxon>Laurasiatheria</taxon>
        <taxon>Artiodactyla</taxon>
        <taxon>Whippomorpha</taxon>
        <taxon>Cetacea</taxon>
        <taxon>Odontoceti</taxon>
        <taxon>Pontoporiidae</taxon>
        <taxon>Pontoporia</taxon>
    </lineage>
</organism>
<dbReference type="PANTHER" id="PTHR13190">
    <property type="entry name" value="AUTOPHAGY-RELATED 2, ISOFORM A"/>
    <property type="match status" value="1"/>
</dbReference>
<comment type="subcellular location">
    <subcellularLocation>
        <location evidence="1">Endoplasmic reticulum membrane</location>
        <topology evidence="1">Peripheral membrane protein</topology>
    </subcellularLocation>
    <subcellularLocation>
        <location evidence="2">Preautophagosomal structure membrane</location>
        <topology evidence="2">Peripheral membrane protein</topology>
    </subcellularLocation>
</comment>
<evidence type="ECO:0000256" key="10">
    <source>
        <dbReference type="SAM" id="MobiDB-lite"/>
    </source>
</evidence>
<evidence type="ECO:0000256" key="8">
    <source>
        <dbReference type="ARBA" id="ARBA00024479"/>
    </source>
</evidence>
<evidence type="ECO:0000256" key="3">
    <source>
        <dbReference type="ARBA" id="ARBA00009714"/>
    </source>
</evidence>
<evidence type="ECO:0000256" key="6">
    <source>
        <dbReference type="ARBA" id="ARBA00023055"/>
    </source>
</evidence>
<comment type="catalytic activity">
    <reaction evidence="9">
        <text>a 1,2-diacyl-sn-glycero-3-phosphoethanolamine(in) = a 1,2-diacyl-sn-glycero-3-phosphoethanolamine(out)</text>
        <dbReference type="Rhea" id="RHEA:38895"/>
        <dbReference type="ChEBI" id="CHEBI:64612"/>
    </reaction>
</comment>
<protein>
    <submittedName>
        <fullName evidence="11">Autophagy-related protein</fullName>
    </submittedName>
</protein>
<accession>A0ABX0SDP7</accession>
<keyword evidence="7" id="KW-0472">Membrane</keyword>
<comment type="caution">
    <text evidence="11">The sequence shown here is derived from an EMBL/GenBank/DDBJ whole genome shotgun (WGS) entry which is preliminary data.</text>
</comment>
<evidence type="ECO:0000256" key="2">
    <source>
        <dbReference type="ARBA" id="ARBA00004623"/>
    </source>
</evidence>
<reference evidence="11" key="1">
    <citation type="submission" date="2018-05" db="EMBL/GenBank/DDBJ databases">
        <authorList>
            <person name="Pedro S.L.S."/>
            <person name="Freitas R.C."/>
            <person name="Barreto A.S."/>
            <person name="Lima A.O.S."/>
        </authorList>
    </citation>
    <scope>NUCLEOTIDE SEQUENCE</scope>
    <source>
        <strain evidence="11">BP203</strain>
        <tissue evidence="11">Muscle</tissue>
    </source>
</reference>
<dbReference type="Proteomes" id="UP001165941">
    <property type="component" value="Unassembled WGS sequence"/>
</dbReference>
<evidence type="ECO:0000256" key="5">
    <source>
        <dbReference type="ARBA" id="ARBA00022824"/>
    </source>
</evidence>
<dbReference type="PANTHER" id="PTHR13190:SF21">
    <property type="entry name" value="AUTOPHAGY-RELATED PROTEIN 2 HOMOLOG A"/>
    <property type="match status" value="1"/>
</dbReference>
<gene>
    <name evidence="11" type="ORF">BU61_10517</name>
</gene>
<evidence type="ECO:0000256" key="9">
    <source>
        <dbReference type="ARBA" id="ARBA00024615"/>
    </source>
</evidence>
<comment type="catalytic activity">
    <reaction evidence="8">
        <text>a 1,2-diacyl-sn-glycero-3-phospho-L-serine(in) = a 1,2-diacyl-sn-glycero-3-phospho-L-serine(out)</text>
        <dbReference type="Rhea" id="RHEA:38663"/>
        <dbReference type="ChEBI" id="CHEBI:57262"/>
    </reaction>
</comment>
<feature type="compositionally biased region" description="Polar residues" evidence="10">
    <location>
        <begin position="306"/>
        <end position="329"/>
    </location>
</feature>
<evidence type="ECO:0000313" key="11">
    <source>
        <dbReference type="EMBL" id="NIG61585.1"/>
    </source>
</evidence>
<feature type="region of interest" description="Disordered" evidence="10">
    <location>
        <begin position="300"/>
        <end position="329"/>
    </location>
</feature>
<sequence length="566" mass="62481">MRCQGGEQAVGPLALSHSSVGAGGLAAALTPHLPQTEPPPAAEQHAVVRLSAPRATLQLRFPIADLRPERDPWVGGAVRAEQLRLELTEPQFRSELSSGPGPPAPTRLELTCSDLHVTYEDGEKPPVPCLRVSKALDPKSPGHKYFLPQVVVTLNPQLGAQWEVTPEKGEELELSAENLCELREPEPSPFSSKRTMYETEEMVIPGDPEEMRTFQSRALALSRCSLEVVLPGAHIFLPSKEVYESLYNRINNDLLMWEPADLLPTPTPATRPSGFPDASGFWHDSFKMCKSAFKLDSDSDDEDTHFSTGASGTPQRLAPESQSPHSQSTFSTLVTVLKGRITAHCETKDECGKRLEATHGELVLDVEQGTIFSVCQYRGQPGLGYFCLEAEKATLYHRDASSAAVDDYLLPSRLELPTFAPPAQLARTIYPSEEGMTEQGGMGRKGQGRGPHMLSTAVRIQLDPHRNVKEFLVTLRLHRATLRHHMALPEQSWHSQLLEFLDVLDDPVLGYLPPTVITILHVHLFSCAVDYRPLYLPVRVLVTAETFTLSSNIVMDTSTFLLRIEG</sequence>
<evidence type="ECO:0000256" key="1">
    <source>
        <dbReference type="ARBA" id="ARBA00004406"/>
    </source>
</evidence>
<dbReference type="InterPro" id="IPR026849">
    <property type="entry name" value="ATG2"/>
</dbReference>
<keyword evidence="4" id="KW-0813">Transport</keyword>
<comment type="similarity">
    <text evidence="3">Belongs to the ATG2 family.</text>
</comment>
<keyword evidence="6" id="KW-0445">Lipid transport</keyword>
<evidence type="ECO:0000256" key="7">
    <source>
        <dbReference type="ARBA" id="ARBA00023136"/>
    </source>
</evidence>
<keyword evidence="5" id="KW-0256">Endoplasmic reticulum</keyword>
<proteinExistence type="inferred from homology"/>
<dbReference type="EMBL" id="PGGH01324814">
    <property type="protein sequence ID" value="NIG61585.1"/>
    <property type="molecule type" value="Genomic_DNA"/>
</dbReference>
<keyword evidence="12" id="KW-1185">Reference proteome</keyword>
<evidence type="ECO:0000256" key="4">
    <source>
        <dbReference type="ARBA" id="ARBA00022448"/>
    </source>
</evidence>
<name>A0ABX0SDP7_PONBL</name>